<sequence>MDEDDSAYVEEGQLKDRMMKVFNKICALKKVNNSTGRHIERKICVTCTRFPEINKKVEQYVNRSQKFPDFFSVLFLVKRANIKHSLMLSEASIQQIARSAFTEVGEAIQKRRRTDDLLNRGCYLTEKIEEMQDPAETDKLLEEKLNQNGKEARTKLTSVIENFCKRQTEIESVIPKSNQDSSDHENDPECGSDPPSDDNEDSEESDCDADNGTDDITIKKSETDNDIIDMTNSD</sequence>
<evidence type="ECO:0000256" key="5">
    <source>
        <dbReference type="ARBA" id="ARBA00022490"/>
    </source>
</evidence>
<dbReference type="Proteomes" id="UP000008144">
    <property type="component" value="Unassembled WGS sequence"/>
</dbReference>
<accession>F6RSW6</accession>
<feature type="compositionally biased region" description="Acidic residues" evidence="10">
    <location>
        <begin position="188"/>
        <end position="213"/>
    </location>
</feature>
<dbReference type="PANTHER" id="PTHR12766:SF7">
    <property type="entry name" value="DEATH DOMAIN-ASSOCIATED PROTEIN 6"/>
    <property type="match status" value="1"/>
</dbReference>
<keyword evidence="5" id="KW-0963">Cytoplasm</keyword>
<evidence type="ECO:0000256" key="3">
    <source>
        <dbReference type="ARBA" id="ARBA00004496"/>
    </source>
</evidence>
<proteinExistence type="predicted"/>
<accession>A0A1W3JTA3</accession>
<dbReference type="STRING" id="7719.ENSCINP00000011909"/>
<dbReference type="InParanoid" id="F6RSW6"/>
<evidence type="ECO:0000313" key="13">
    <source>
        <dbReference type="Proteomes" id="UP000008144"/>
    </source>
</evidence>
<name>F6RSW6_CIOIN</name>
<dbReference type="GO" id="GO:0005694">
    <property type="term" value="C:chromosome"/>
    <property type="evidence" value="ECO:0007669"/>
    <property type="project" value="UniProtKB-SubCell"/>
</dbReference>
<reference evidence="12" key="3">
    <citation type="submission" date="2025-09" db="UniProtKB">
        <authorList>
            <consortium name="Ensembl"/>
        </authorList>
    </citation>
    <scope>IDENTIFICATION</scope>
</reference>
<dbReference type="RefSeq" id="XP_009861220.1">
    <property type="nucleotide sequence ID" value="XM_009862918.2"/>
</dbReference>
<dbReference type="GO" id="GO:0005634">
    <property type="term" value="C:nucleus"/>
    <property type="evidence" value="ECO:0007669"/>
    <property type="project" value="UniProtKB-SubCell"/>
</dbReference>
<protein>
    <submittedName>
        <fullName evidence="12">Death domain-associated protein 6-like</fullName>
    </submittedName>
</protein>
<evidence type="ECO:0000259" key="11">
    <source>
        <dbReference type="Pfam" id="PF20920"/>
    </source>
</evidence>
<dbReference type="HOGENOM" id="CLU_101134_0_0_1"/>
<dbReference type="InterPro" id="IPR046426">
    <property type="entry name" value="DAXX_histone-bd_sf"/>
</dbReference>
<evidence type="ECO:0000256" key="2">
    <source>
        <dbReference type="ARBA" id="ARBA00004286"/>
    </source>
</evidence>
<keyword evidence="9" id="KW-0539">Nucleus</keyword>
<dbReference type="InterPro" id="IPR046378">
    <property type="entry name" value="DAXX_histone-bd"/>
</dbReference>
<keyword evidence="13" id="KW-1185">Reference proteome</keyword>
<dbReference type="GO" id="GO:0005737">
    <property type="term" value="C:cytoplasm"/>
    <property type="evidence" value="ECO:0007669"/>
    <property type="project" value="UniProtKB-SubCell"/>
</dbReference>
<organism evidence="12 13">
    <name type="scientific">Ciona intestinalis</name>
    <name type="common">Transparent sea squirt</name>
    <name type="synonym">Ascidia intestinalis</name>
    <dbReference type="NCBI Taxonomy" id="7719"/>
    <lineage>
        <taxon>Eukaryota</taxon>
        <taxon>Metazoa</taxon>
        <taxon>Chordata</taxon>
        <taxon>Tunicata</taxon>
        <taxon>Ascidiacea</taxon>
        <taxon>Phlebobranchia</taxon>
        <taxon>Cionidae</taxon>
        <taxon>Ciona</taxon>
    </lineage>
</organism>
<dbReference type="PANTHER" id="PTHR12766">
    <property type="entry name" value="DEATH DOMAIN-ASSOCIATED PROTEIN 6 DAXX"/>
    <property type="match status" value="1"/>
</dbReference>
<keyword evidence="6" id="KW-0053">Apoptosis</keyword>
<dbReference type="KEGG" id="cin:100184540"/>
<evidence type="ECO:0000256" key="9">
    <source>
        <dbReference type="ARBA" id="ARBA00023242"/>
    </source>
</evidence>
<evidence type="ECO:0000256" key="6">
    <source>
        <dbReference type="ARBA" id="ARBA00022703"/>
    </source>
</evidence>
<dbReference type="Pfam" id="PF20920">
    <property type="entry name" value="DAXX_hist_bd"/>
    <property type="match status" value="1"/>
</dbReference>
<dbReference type="FunFam" id="1.20.58.2170:FF:000001">
    <property type="entry name" value="Death domain-associated protein 6"/>
    <property type="match status" value="1"/>
</dbReference>
<dbReference type="AlphaFoldDB" id="F6RSW6"/>
<evidence type="ECO:0000256" key="4">
    <source>
        <dbReference type="ARBA" id="ARBA00022454"/>
    </source>
</evidence>
<evidence type="ECO:0000313" key="12">
    <source>
        <dbReference type="Ensembl" id="ENSCINP00000011909.3"/>
    </source>
</evidence>
<dbReference type="Gene3D" id="1.20.58.2170">
    <property type="match status" value="1"/>
</dbReference>
<dbReference type="OMA" id="ENDPECG"/>
<feature type="domain" description="Daxx histone-binding" evidence="11">
    <location>
        <begin position="79"/>
        <end position="165"/>
    </location>
</feature>
<evidence type="ECO:0000256" key="7">
    <source>
        <dbReference type="ARBA" id="ARBA00023054"/>
    </source>
</evidence>
<keyword evidence="7" id="KW-0175">Coiled coil</keyword>
<dbReference type="OrthoDB" id="7492809at2759"/>
<dbReference type="GO" id="GO:0042393">
    <property type="term" value="F:histone binding"/>
    <property type="evidence" value="ECO:0007669"/>
    <property type="project" value="InterPro"/>
</dbReference>
<keyword evidence="8" id="KW-0143">Chaperone</keyword>
<evidence type="ECO:0000256" key="8">
    <source>
        <dbReference type="ARBA" id="ARBA00023186"/>
    </source>
</evidence>
<feature type="region of interest" description="Disordered" evidence="10">
    <location>
        <begin position="171"/>
        <end position="234"/>
    </location>
</feature>
<dbReference type="Ensembl" id="ENSCINT00000011909.3">
    <property type="protein sequence ID" value="ENSCINP00000011909.3"/>
    <property type="gene ID" value="ENSCING00000005773.3"/>
</dbReference>
<dbReference type="GeneTree" id="ENSGT00390000009448"/>
<evidence type="ECO:0000256" key="10">
    <source>
        <dbReference type="SAM" id="MobiDB-lite"/>
    </source>
</evidence>
<evidence type="ECO:0000256" key="1">
    <source>
        <dbReference type="ARBA" id="ARBA00004123"/>
    </source>
</evidence>
<reference evidence="12" key="2">
    <citation type="submission" date="2025-08" db="UniProtKB">
        <authorList>
            <consortium name="Ensembl"/>
        </authorList>
    </citation>
    <scope>IDENTIFICATION</scope>
</reference>
<gene>
    <name evidence="12" type="primary">LOC100184540</name>
</gene>
<dbReference type="GO" id="GO:0006915">
    <property type="term" value="P:apoptotic process"/>
    <property type="evidence" value="ECO:0007669"/>
    <property type="project" value="UniProtKB-KW"/>
</dbReference>
<comment type="subcellular location">
    <subcellularLocation>
        <location evidence="2">Chromosome</location>
    </subcellularLocation>
    <subcellularLocation>
        <location evidence="3">Cytoplasm</location>
    </subcellularLocation>
    <subcellularLocation>
        <location evidence="1">Nucleus</location>
    </subcellularLocation>
</comment>
<dbReference type="GeneID" id="100184540"/>
<reference evidence="13" key="1">
    <citation type="journal article" date="2002" name="Science">
        <title>The draft genome of Ciona intestinalis: insights into chordate and vertebrate origins.</title>
        <authorList>
            <person name="Dehal P."/>
            <person name="Satou Y."/>
            <person name="Campbell R.K."/>
            <person name="Chapman J."/>
            <person name="Degnan B."/>
            <person name="De Tomaso A."/>
            <person name="Davidson B."/>
            <person name="Di Gregorio A."/>
            <person name="Gelpke M."/>
            <person name="Goodstein D.M."/>
            <person name="Harafuji N."/>
            <person name="Hastings K.E."/>
            <person name="Ho I."/>
            <person name="Hotta K."/>
            <person name="Huang W."/>
            <person name="Kawashima T."/>
            <person name="Lemaire P."/>
            <person name="Martinez D."/>
            <person name="Meinertzhagen I.A."/>
            <person name="Necula S."/>
            <person name="Nonaka M."/>
            <person name="Putnam N."/>
            <person name="Rash S."/>
            <person name="Saiga H."/>
            <person name="Satake M."/>
            <person name="Terry A."/>
            <person name="Yamada L."/>
            <person name="Wang H.G."/>
            <person name="Awazu S."/>
            <person name="Azumi K."/>
            <person name="Boore J."/>
            <person name="Branno M."/>
            <person name="Chin-Bow S."/>
            <person name="DeSantis R."/>
            <person name="Doyle S."/>
            <person name="Francino P."/>
            <person name="Keys D.N."/>
            <person name="Haga S."/>
            <person name="Hayashi H."/>
            <person name="Hino K."/>
            <person name="Imai K.S."/>
            <person name="Inaba K."/>
            <person name="Kano S."/>
            <person name="Kobayashi K."/>
            <person name="Kobayashi M."/>
            <person name="Lee B.I."/>
            <person name="Makabe K.W."/>
            <person name="Manohar C."/>
            <person name="Matassi G."/>
            <person name="Medina M."/>
            <person name="Mochizuki Y."/>
            <person name="Mount S."/>
            <person name="Morishita T."/>
            <person name="Miura S."/>
            <person name="Nakayama A."/>
            <person name="Nishizaka S."/>
            <person name="Nomoto H."/>
            <person name="Ohta F."/>
            <person name="Oishi K."/>
            <person name="Rigoutsos I."/>
            <person name="Sano M."/>
            <person name="Sasaki A."/>
            <person name="Sasakura Y."/>
            <person name="Shoguchi E."/>
            <person name="Shin-i T."/>
            <person name="Spagnuolo A."/>
            <person name="Stainier D."/>
            <person name="Suzuki M.M."/>
            <person name="Tassy O."/>
            <person name="Takatori N."/>
            <person name="Tokuoka M."/>
            <person name="Yagi K."/>
            <person name="Yoshizaki F."/>
            <person name="Wada S."/>
            <person name="Zhang C."/>
            <person name="Hyatt P.D."/>
            <person name="Larimer F."/>
            <person name="Detter C."/>
            <person name="Doggett N."/>
            <person name="Glavina T."/>
            <person name="Hawkins T."/>
            <person name="Richardson P."/>
            <person name="Lucas S."/>
            <person name="Kohara Y."/>
            <person name="Levine M."/>
            <person name="Satoh N."/>
            <person name="Rokhsar D.S."/>
        </authorList>
    </citation>
    <scope>NUCLEOTIDE SEQUENCE [LARGE SCALE GENOMIC DNA]</scope>
</reference>
<keyword evidence="4" id="KW-0158">Chromosome</keyword>
<dbReference type="GO" id="GO:0006355">
    <property type="term" value="P:regulation of DNA-templated transcription"/>
    <property type="evidence" value="ECO:0007669"/>
    <property type="project" value="UniProtKB-ARBA"/>
</dbReference>